<accession>S4P3K2</accession>
<keyword evidence="1" id="KW-0472">Membrane</keyword>
<dbReference type="EMBL" id="GAIX01011570">
    <property type="protein sequence ID" value="JAA80990.1"/>
    <property type="molecule type" value="Transcribed_RNA"/>
</dbReference>
<feature type="transmembrane region" description="Helical" evidence="1">
    <location>
        <begin position="15"/>
        <end position="33"/>
    </location>
</feature>
<name>S4P3K2_9NEOP</name>
<reference evidence="2" key="2">
    <citation type="submission" date="2013-05" db="EMBL/GenBank/DDBJ databases">
        <authorList>
            <person name="Carter J.-M."/>
            <person name="Baker S.C."/>
            <person name="Pink R."/>
            <person name="Carter D.R.F."/>
            <person name="Collins A."/>
            <person name="Tomlin J."/>
            <person name="Gibbs M."/>
            <person name="Breuker C.J."/>
        </authorList>
    </citation>
    <scope>NUCLEOTIDE SEQUENCE</scope>
    <source>
        <tissue evidence="2">Ovary</tissue>
    </source>
</reference>
<proteinExistence type="predicted"/>
<keyword evidence="1" id="KW-1133">Transmembrane helix</keyword>
<dbReference type="AlphaFoldDB" id="S4P3K2"/>
<reference evidence="2" key="1">
    <citation type="journal article" date="2013" name="BMC Genomics">
        <title>Unscrambling butterfly oogenesis.</title>
        <authorList>
            <person name="Carter J.M."/>
            <person name="Baker S.C."/>
            <person name="Pink R."/>
            <person name="Carter D.R."/>
            <person name="Collins A."/>
            <person name="Tomlin J."/>
            <person name="Gibbs M."/>
            <person name="Breuker C.J."/>
        </authorList>
    </citation>
    <scope>NUCLEOTIDE SEQUENCE</scope>
    <source>
        <tissue evidence="2">Ovary</tissue>
    </source>
</reference>
<evidence type="ECO:0000313" key="2">
    <source>
        <dbReference type="EMBL" id="JAA80990.1"/>
    </source>
</evidence>
<keyword evidence="1" id="KW-0812">Transmembrane</keyword>
<sequence>MSEVLFKRFEYRTSYYGYMNVVYVFCCFWLKSWRLANANNPHRIRYLEAKLRLIKLAFNYCDIWHCL</sequence>
<evidence type="ECO:0000256" key="1">
    <source>
        <dbReference type="SAM" id="Phobius"/>
    </source>
</evidence>
<protein>
    <submittedName>
        <fullName evidence="2">Uncharacterized protein</fullName>
    </submittedName>
</protein>
<organism evidence="2">
    <name type="scientific">Pararge aegeria</name>
    <name type="common">speckled wood butterfly</name>
    <dbReference type="NCBI Taxonomy" id="116150"/>
    <lineage>
        <taxon>Eukaryota</taxon>
        <taxon>Metazoa</taxon>
        <taxon>Ecdysozoa</taxon>
        <taxon>Arthropoda</taxon>
        <taxon>Hexapoda</taxon>
        <taxon>Insecta</taxon>
        <taxon>Pterygota</taxon>
        <taxon>Neoptera</taxon>
        <taxon>Endopterygota</taxon>
        <taxon>Lepidoptera</taxon>
        <taxon>Glossata</taxon>
        <taxon>Ditrysia</taxon>
        <taxon>Papilionoidea</taxon>
        <taxon>Nymphalidae</taxon>
        <taxon>Satyrinae</taxon>
        <taxon>Satyrini</taxon>
        <taxon>Parargina</taxon>
        <taxon>Pararge</taxon>
    </lineage>
</organism>